<gene>
    <name evidence="2" type="ORF">SAMN05216179_2204</name>
</gene>
<evidence type="ECO:0000256" key="1">
    <source>
        <dbReference type="SAM" id="MobiDB-lite"/>
    </source>
</evidence>
<evidence type="ECO:0000313" key="2">
    <source>
        <dbReference type="EMBL" id="SHN16494.1"/>
    </source>
</evidence>
<feature type="region of interest" description="Disordered" evidence="1">
    <location>
        <begin position="1"/>
        <end position="30"/>
    </location>
</feature>
<sequence length="101" mass="11717">MSWKAVEMQVALPRTQDAGKIQDQMQQQGRIDQNQLAQKLANDELRKRKQVLEQEASEKLKNDKKRSGANDPETNHSMEKTDQQHPQYKHPYLGNRVDFSG</sequence>
<dbReference type="STRING" id="1027249.SAMN05216179_2204"/>
<proteinExistence type="predicted"/>
<keyword evidence="3" id="KW-1185">Reference proteome</keyword>
<protein>
    <submittedName>
        <fullName evidence="2">Uncharacterized protein</fullName>
    </submittedName>
</protein>
<feature type="compositionally biased region" description="Low complexity" evidence="1">
    <location>
        <begin position="16"/>
        <end position="30"/>
    </location>
</feature>
<dbReference type="OrthoDB" id="2476294at2"/>
<evidence type="ECO:0000313" key="3">
    <source>
        <dbReference type="Proteomes" id="UP000184184"/>
    </source>
</evidence>
<dbReference type="AlphaFoldDB" id="A0A1M7PHC5"/>
<dbReference type="Proteomes" id="UP000184184">
    <property type="component" value="Unassembled WGS sequence"/>
</dbReference>
<name>A0A1M7PHC5_9BACI</name>
<feature type="region of interest" description="Disordered" evidence="1">
    <location>
        <begin position="50"/>
        <end position="101"/>
    </location>
</feature>
<dbReference type="RefSeq" id="WP_073201903.1">
    <property type="nucleotide sequence ID" value="NZ_FRCZ01000004.1"/>
</dbReference>
<accession>A0A1M7PHC5</accession>
<organism evidence="2 3">
    <name type="scientific">Gracilibacillus kekensis</name>
    <dbReference type="NCBI Taxonomy" id="1027249"/>
    <lineage>
        <taxon>Bacteria</taxon>
        <taxon>Bacillati</taxon>
        <taxon>Bacillota</taxon>
        <taxon>Bacilli</taxon>
        <taxon>Bacillales</taxon>
        <taxon>Bacillaceae</taxon>
        <taxon>Gracilibacillus</taxon>
    </lineage>
</organism>
<feature type="compositionally biased region" description="Basic and acidic residues" evidence="1">
    <location>
        <begin position="50"/>
        <end position="83"/>
    </location>
</feature>
<reference evidence="2 3" key="1">
    <citation type="submission" date="2016-11" db="EMBL/GenBank/DDBJ databases">
        <authorList>
            <person name="Jaros S."/>
            <person name="Januszkiewicz K."/>
            <person name="Wedrychowicz H."/>
        </authorList>
    </citation>
    <scope>NUCLEOTIDE SEQUENCE [LARGE SCALE GENOMIC DNA]</scope>
    <source>
        <strain evidence="2 3">CGMCC 1.10681</strain>
    </source>
</reference>
<dbReference type="EMBL" id="FRCZ01000004">
    <property type="protein sequence ID" value="SHN16494.1"/>
    <property type="molecule type" value="Genomic_DNA"/>
</dbReference>